<evidence type="ECO:0000259" key="1">
    <source>
        <dbReference type="Pfam" id="PF13843"/>
    </source>
</evidence>
<dbReference type="InterPro" id="IPR029526">
    <property type="entry name" value="PGBD"/>
</dbReference>
<dbReference type="EMBL" id="BMAW01098640">
    <property type="protein sequence ID" value="GFS85859.1"/>
    <property type="molecule type" value="Genomic_DNA"/>
</dbReference>
<name>A0A8X6T9X5_NEPPI</name>
<comment type="caution">
    <text evidence="2">The sequence shown here is derived from an EMBL/GenBank/DDBJ whole genome shotgun (WGS) entry which is preliminary data.</text>
</comment>
<keyword evidence="3" id="KW-1185">Reference proteome</keyword>
<dbReference type="AlphaFoldDB" id="A0A8X6T9X5"/>
<sequence>MECCPEKELFEVEDIVEEESDIYNNDVEAARSSDSSVPCWSKQEVYIALPEFKEDCGPTGDILDLNDSSPNHFSKRYRVIFNPNEMQAIDESMIPFKGRSSLKQYIPNKPIKRGYKVWK</sequence>
<dbReference type="Pfam" id="PF13843">
    <property type="entry name" value="DDE_Tnp_1_7"/>
    <property type="match status" value="1"/>
</dbReference>
<reference evidence="2" key="1">
    <citation type="submission" date="2020-08" db="EMBL/GenBank/DDBJ databases">
        <title>Multicomponent nature underlies the extraordinary mechanical properties of spider dragline silk.</title>
        <authorList>
            <person name="Kono N."/>
            <person name="Nakamura H."/>
            <person name="Mori M."/>
            <person name="Yoshida Y."/>
            <person name="Ohtoshi R."/>
            <person name="Malay A.D."/>
            <person name="Moran D.A.P."/>
            <person name="Tomita M."/>
            <person name="Numata K."/>
            <person name="Arakawa K."/>
        </authorList>
    </citation>
    <scope>NUCLEOTIDE SEQUENCE</scope>
</reference>
<proteinExistence type="predicted"/>
<evidence type="ECO:0000313" key="3">
    <source>
        <dbReference type="Proteomes" id="UP000887013"/>
    </source>
</evidence>
<dbReference type="Proteomes" id="UP000887013">
    <property type="component" value="Unassembled WGS sequence"/>
</dbReference>
<dbReference type="OrthoDB" id="6433285at2759"/>
<feature type="domain" description="PiggyBac transposable element-derived protein" evidence="1">
    <location>
        <begin position="72"/>
        <end position="118"/>
    </location>
</feature>
<evidence type="ECO:0000313" key="2">
    <source>
        <dbReference type="EMBL" id="GFS85859.1"/>
    </source>
</evidence>
<gene>
    <name evidence="2" type="ORF">NPIL_346571</name>
</gene>
<protein>
    <recommendedName>
        <fullName evidence="1">PiggyBac transposable element-derived protein domain-containing protein</fullName>
    </recommendedName>
</protein>
<organism evidence="2 3">
    <name type="scientific">Nephila pilipes</name>
    <name type="common">Giant wood spider</name>
    <name type="synonym">Nephila maculata</name>
    <dbReference type="NCBI Taxonomy" id="299642"/>
    <lineage>
        <taxon>Eukaryota</taxon>
        <taxon>Metazoa</taxon>
        <taxon>Ecdysozoa</taxon>
        <taxon>Arthropoda</taxon>
        <taxon>Chelicerata</taxon>
        <taxon>Arachnida</taxon>
        <taxon>Araneae</taxon>
        <taxon>Araneomorphae</taxon>
        <taxon>Entelegynae</taxon>
        <taxon>Araneoidea</taxon>
        <taxon>Nephilidae</taxon>
        <taxon>Nephila</taxon>
    </lineage>
</organism>
<accession>A0A8X6T9X5</accession>